<sequence>MKKGRWSLQSVIIVFVCVVVALSLLITDMLISSRVASGTKESQAEKAGNIARMVAHSPLVIEAMSGKRDEKEIQKFANEMRKVTKVYFIVVMDMNGIRKSHPESKMVGKPFKGGDQGPVLKGKEYTSISKGSLKPSLRYFTPIKDAAGRQVGAVAVGISLNNVQKAVHKSRTGVYIGTVIGILIGILGAVILARYIKKILLGLEPFAISKLLEERSAMLQSVHEGIVAVDQESKVTLVNRAALKLFEKAGLQGNPIGKSIEEYMSSHRLSDLLKKGKTELDEEQNLNGITLLINRVPVIVGNKEVGAIATFRDKTEMQLLAEQLTGVRIYADALRAQAHEFMNKLHVIMGMVHMGYYEKVVDYINEMVGHRKSEFSFVTNKVKDPVLAGFIIGKLSYARESGVELSVSCDLPLPLPANANVSHGLITIVGNLVDNAIQAVNDCPTKKIAVDFDYGDDILTIEVKDTGKGMGEELQNQIFQKGFSTNGENRGLGLYLVTQAINKLEGELILSSKRGKGTVFTVYIPYKVRGEQQNDHRDDC</sequence>
<dbReference type="InterPro" id="IPR035965">
    <property type="entry name" value="PAS-like_dom_sf"/>
</dbReference>
<dbReference type="FunFam" id="3.30.450.20:FF:000018">
    <property type="entry name" value="Sensor histidine kinase DcuS"/>
    <property type="match status" value="1"/>
</dbReference>
<dbReference type="SUPFAM" id="SSF55890">
    <property type="entry name" value="Sporulation response regulatory protein Spo0B"/>
    <property type="match status" value="1"/>
</dbReference>
<dbReference type="InterPro" id="IPR000014">
    <property type="entry name" value="PAS"/>
</dbReference>
<keyword evidence="10" id="KW-0067">ATP-binding</keyword>
<evidence type="ECO:0000256" key="7">
    <source>
        <dbReference type="ARBA" id="ARBA00022692"/>
    </source>
</evidence>
<name>A0A4R5VM45_9BACI</name>
<evidence type="ECO:0000256" key="14">
    <source>
        <dbReference type="SAM" id="Phobius"/>
    </source>
</evidence>
<dbReference type="InterPro" id="IPR033463">
    <property type="entry name" value="sCache_3"/>
</dbReference>
<dbReference type="NCBIfam" id="NF008298">
    <property type="entry name" value="PRK11086.1"/>
    <property type="match status" value="1"/>
</dbReference>
<dbReference type="EMBL" id="SMYO01000010">
    <property type="protein sequence ID" value="TDK59138.1"/>
    <property type="molecule type" value="Genomic_DNA"/>
</dbReference>
<keyword evidence="6 16" id="KW-0808">Transferase</keyword>
<comment type="caution">
    <text evidence="16">The sequence shown here is derived from an EMBL/GenBank/DDBJ whole genome shotgun (WGS) entry which is preliminary data.</text>
</comment>
<dbReference type="InterPro" id="IPR036890">
    <property type="entry name" value="HATPase_C_sf"/>
</dbReference>
<dbReference type="InterPro" id="IPR004358">
    <property type="entry name" value="Sig_transdc_His_kin-like_C"/>
</dbReference>
<evidence type="ECO:0000256" key="1">
    <source>
        <dbReference type="ARBA" id="ARBA00000085"/>
    </source>
</evidence>
<evidence type="ECO:0000313" key="17">
    <source>
        <dbReference type="Proteomes" id="UP000295132"/>
    </source>
</evidence>
<evidence type="ECO:0000256" key="6">
    <source>
        <dbReference type="ARBA" id="ARBA00022679"/>
    </source>
</evidence>
<dbReference type="PANTHER" id="PTHR43547:SF10">
    <property type="entry name" value="SENSOR HISTIDINE KINASE DCUS"/>
    <property type="match status" value="1"/>
</dbReference>
<dbReference type="PRINTS" id="PR00344">
    <property type="entry name" value="BCTRLSENSOR"/>
</dbReference>
<dbReference type="SUPFAM" id="SSF103190">
    <property type="entry name" value="Sensory domain-like"/>
    <property type="match status" value="1"/>
</dbReference>
<dbReference type="FunFam" id="1.10.287.130:FF:000011">
    <property type="entry name" value="Sensor histidine kinase DcuS"/>
    <property type="match status" value="1"/>
</dbReference>
<dbReference type="Gene3D" id="3.30.565.10">
    <property type="entry name" value="Histidine kinase-like ATPase, C-terminal domain"/>
    <property type="match status" value="1"/>
</dbReference>
<evidence type="ECO:0000256" key="12">
    <source>
        <dbReference type="ARBA" id="ARBA00023012"/>
    </source>
</evidence>
<keyword evidence="12" id="KW-0902">Two-component regulatory system</keyword>
<dbReference type="Pfam" id="PF00989">
    <property type="entry name" value="PAS"/>
    <property type="match status" value="1"/>
</dbReference>
<keyword evidence="8" id="KW-0547">Nucleotide-binding</keyword>
<dbReference type="GO" id="GO:0005886">
    <property type="term" value="C:plasma membrane"/>
    <property type="evidence" value="ECO:0007669"/>
    <property type="project" value="UniProtKB-SubCell"/>
</dbReference>
<evidence type="ECO:0000256" key="4">
    <source>
        <dbReference type="ARBA" id="ARBA00022475"/>
    </source>
</evidence>
<dbReference type="GO" id="GO:0005524">
    <property type="term" value="F:ATP binding"/>
    <property type="evidence" value="ECO:0007669"/>
    <property type="project" value="UniProtKB-KW"/>
</dbReference>
<evidence type="ECO:0000256" key="2">
    <source>
        <dbReference type="ARBA" id="ARBA00004651"/>
    </source>
</evidence>
<feature type="transmembrane region" description="Helical" evidence="14">
    <location>
        <begin position="6"/>
        <end position="26"/>
    </location>
</feature>
<evidence type="ECO:0000256" key="11">
    <source>
        <dbReference type="ARBA" id="ARBA00022989"/>
    </source>
</evidence>
<dbReference type="SMART" id="SM00091">
    <property type="entry name" value="PAS"/>
    <property type="match status" value="1"/>
</dbReference>
<evidence type="ECO:0000256" key="10">
    <source>
        <dbReference type="ARBA" id="ARBA00022840"/>
    </source>
</evidence>
<dbReference type="InterPro" id="IPR016120">
    <property type="entry name" value="Sig_transdc_His_kin_SpoOB"/>
</dbReference>
<evidence type="ECO:0000256" key="13">
    <source>
        <dbReference type="ARBA" id="ARBA00023136"/>
    </source>
</evidence>
<dbReference type="SMART" id="SM00387">
    <property type="entry name" value="HATPase_c"/>
    <property type="match status" value="1"/>
</dbReference>
<evidence type="ECO:0000259" key="15">
    <source>
        <dbReference type="PROSITE" id="PS50109"/>
    </source>
</evidence>
<dbReference type="SUPFAM" id="SSF55785">
    <property type="entry name" value="PYP-like sensor domain (PAS domain)"/>
    <property type="match status" value="1"/>
</dbReference>
<evidence type="ECO:0000256" key="5">
    <source>
        <dbReference type="ARBA" id="ARBA00022553"/>
    </source>
</evidence>
<dbReference type="Pfam" id="PF17203">
    <property type="entry name" value="sCache_3_2"/>
    <property type="match status" value="1"/>
</dbReference>
<dbReference type="SUPFAM" id="SSF55874">
    <property type="entry name" value="ATPase domain of HSP90 chaperone/DNA topoisomerase II/histidine kinase"/>
    <property type="match status" value="1"/>
</dbReference>
<dbReference type="CDD" id="cd18773">
    <property type="entry name" value="PDC1_HK_sensor"/>
    <property type="match status" value="1"/>
</dbReference>
<keyword evidence="11 14" id="KW-1133">Transmembrane helix</keyword>
<dbReference type="Pfam" id="PF02518">
    <property type="entry name" value="HATPase_c"/>
    <property type="match status" value="1"/>
</dbReference>
<evidence type="ECO:0000256" key="3">
    <source>
        <dbReference type="ARBA" id="ARBA00012438"/>
    </source>
</evidence>
<dbReference type="PANTHER" id="PTHR43547">
    <property type="entry name" value="TWO-COMPONENT HISTIDINE KINASE"/>
    <property type="match status" value="1"/>
</dbReference>
<dbReference type="GO" id="GO:0006355">
    <property type="term" value="P:regulation of DNA-templated transcription"/>
    <property type="evidence" value="ECO:0007669"/>
    <property type="project" value="InterPro"/>
</dbReference>
<reference evidence="16 17" key="1">
    <citation type="submission" date="2019-03" db="EMBL/GenBank/DDBJ databases">
        <title>Bacillus niacini sp. nov. a Nicotinate-Metabolizing Mesophile Isolated from Soil.</title>
        <authorList>
            <person name="Zhang G."/>
        </authorList>
    </citation>
    <scope>NUCLEOTIDE SEQUENCE [LARGE SCALE GENOMIC DNA]</scope>
    <source>
        <strain evidence="16 17">WN066</strain>
    </source>
</reference>
<keyword evidence="4" id="KW-1003">Cell membrane</keyword>
<dbReference type="InterPro" id="IPR003594">
    <property type="entry name" value="HATPase_dom"/>
</dbReference>
<organism evidence="16 17">
    <name type="scientific">Bacillus salipaludis</name>
    <dbReference type="NCBI Taxonomy" id="2547811"/>
    <lineage>
        <taxon>Bacteria</taxon>
        <taxon>Bacillati</taxon>
        <taxon>Bacillota</taxon>
        <taxon>Bacilli</taxon>
        <taxon>Bacillales</taxon>
        <taxon>Bacillaceae</taxon>
        <taxon>Bacillus</taxon>
    </lineage>
</organism>
<comment type="catalytic activity">
    <reaction evidence="1">
        <text>ATP + protein L-histidine = ADP + protein N-phospho-L-histidine.</text>
        <dbReference type="EC" id="2.7.13.3"/>
    </reaction>
</comment>
<dbReference type="InterPro" id="IPR029151">
    <property type="entry name" value="Sensor-like_sf"/>
</dbReference>
<proteinExistence type="predicted"/>
<dbReference type="InterPro" id="IPR039506">
    <property type="entry name" value="SPOB_a"/>
</dbReference>
<evidence type="ECO:0000256" key="8">
    <source>
        <dbReference type="ARBA" id="ARBA00022741"/>
    </source>
</evidence>
<evidence type="ECO:0000256" key="9">
    <source>
        <dbReference type="ARBA" id="ARBA00022777"/>
    </source>
</evidence>
<protein>
    <recommendedName>
        <fullName evidence="3">histidine kinase</fullName>
        <ecNumber evidence="3">2.7.13.3</ecNumber>
    </recommendedName>
</protein>
<keyword evidence="5" id="KW-0597">Phosphoprotein</keyword>
<dbReference type="InterPro" id="IPR013767">
    <property type="entry name" value="PAS_fold"/>
</dbReference>
<dbReference type="Gene3D" id="1.10.287.130">
    <property type="match status" value="1"/>
</dbReference>
<dbReference type="PROSITE" id="PS50109">
    <property type="entry name" value="HIS_KIN"/>
    <property type="match status" value="1"/>
</dbReference>
<dbReference type="RefSeq" id="WP_133337519.1">
    <property type="nucleotide sequence ID" value="NZ_SMYO01000010.1"/>
</dbReference>
<dbReference type="GO" id="GO:0000155">
    <property type="term" value="F:phosphorelay sensor kinase activity"/>
    <property type="evidence" value="ECO:0007669"/>
    <property type="project" value="InterPro"/>
</dbReference>
<accession>A0A4R5VM45</accession>
<dbReference type="Pfam" id="PF14689">
    <property type="entry name" value="SPOB_a"/>
    <property type="match status" value="1"/>
</dbReference>
<dbReference type="InterPro" id="IPR005467">
    <property type="entry name" value="His_kinase_dom"/>
</dbReference>
<dbReference type="Proteomes" id="UP000295132">
    <property type="component" value="Unassembled WGS sequence"/>
</dbReference>
<dbReference type="EC" id="2.7.13.3" evidence="3"/>
<evidence type="ECO:0000313" key="16">
    <source>
        <dbReference type="EMBL" id="TDK59138.1"/>
    </source>
</evidence>
<keyword evidence="13 14" id="KW-0472">Membrane</keyword>
<comment type="subcellular location">
    <subcellularLocation>
        <location evidence="2">Cell membrane</location>
        <topology evidence="2">Multi-pass membrane protein</topology>
    </subcellularLocation>
</comment>
<keyword evidence="9 16" id="KW-0418">Kinase</keyword>
<keyword evidence="7 14" id="KW-0812">Transmembrane</keyword>
<dbReference type="AlphaFoldDB" id="A0A4R5VM45"/>
<dbReference type="Gene3D" id="3.30.450.20">
    <property type="entry name" value="PAS domain"/>
    <property type="match status" value="2"/>
</dbReference>
<gene>
    <name evidence="16" type="primary">dcuS</name>
    <name evidence="16" type="ORF">E2K98_20795</name>
</gene>
<feature type="transmembrane region" description="Helical" evidence="14">
    <location>
        <begin position="174"/>
        <end position="196"/>
    </location>
</feature>
<feature type="domain" description="Histidine kinase" evidence="15">
    <location>
        <begin position="425"/>
        <end position="528"/>
    </location>
</feature>